<dbReference type="Pfam" id="PF01381">
    <property type="entry name" value="HTH_3"/>
    <property type="match status" value="1"/>
</dbReference>
<comment type="caution">
    <text evidence="3">The sequence shown here is derived from an EMBL/GenBank/DDBJ whole genome shotgun (WGS) entry which is preliminary data.</text>
</comment>
<feature type="domain" description="HTH cro/C1-type" evidence="2">
    <location>
        <begin position="15"/>
        <end position="69"/>
    </location>
</feature>
<dbReference type="AlphaFoldDB" id="A0A2S5SX62"/>
<dbReference type="Gene3D" id="1.10.260.40">
    <property type="entry name" value="lambda repressor-like DNA-binding domains"/>
    <property type="match status" value="1"/>
</dbReference>
<dbReference type="PROSITE" id="PS50943">
    <property type="entry name" value="HTH_CROC1"/>
    <property type="match status" value="1"/>
</dbReference>
<dbReference type="GO" id="GO:0003677">
    <property type="term" value="F:DNA binding"/>
    <property type="evidence" value="ECO:0007669"/>
    <property type="project" value="InterPro"/>
</dbReference>
<dbReference type="SUPFAM" id="SSF47413">
    <property type="entry name" value="lambda repressor-like DNA-binding domains"/>
    <property type="match status" value="1"/>
</dbReference>
<evidence type="ECO:0000259" key="2">
    <source>
        <dbReference type="PROSITE" id="PS50943"/>
    </source>
</evidence>
<sequence>MDYPLKTLTQLRPQLTALRKKRGLTQAQLGAAIGVTQARIVEIEANPGVVSLQQILQILHALDAELVIRESSSTHGPVAASTPAPPKRGQW</sequence>
<accession>A0A2S5SX62</accession>
<dbReference type="OrthoDB" id="8757559at2"/>
<name>A0A2S5SX62_9BURK</name>
<dbReference type="InterPro" id="IPR010982">
    <property type="entry name" value="Lambda_DNA-bd_dom_sf"/>
</dbReference>
<evidence type="ECO:0000313" key="3">
    <source>
        <dbReference type="EMBL" id="PPE67316.1"/>
    </source>
</evidence>
<dbReference type="EMBL" id="PSNX01000003">
    <property type="protein sequence ID" value="PPE67316.1"/>
    <property type="molecule type" value="Genomic_DNA"/>
</dbReference>
<protein>
    <submittedName>
        <fullName evidence="3">XRE family transcriptional regulator</fullName>
    </submittedName>
</protein>
<dbReference type="CDD" id="cd00093">
    <property type="entry name" value="HTH_XRE"/>
    <property type="match status" value="1"/>
</dbReference>
<keyword evidence="4" id="KW-1185">Reference proteome</keyword>
<dbReference type="RefSeq" id="WP_104301185.1">
    <property type="nucleotide sequence ID" value="NZ_PSNX01000003.1"/>
</dbReference>
<evidence type="ECO:0000256" key="1">
    <source>
        <dbReference type="SAM" id="MobiDB-lite"/>
    </source>
</evidence>
<dbReference type="Proteomes" id="UP000238605">
    <property type="component" value="Unassembled WGS sequence"/>
</dbReference>
<gene>
    <name evidence="3" type="ORF">C1704_03895</name>
</gene>
<feature type="region of interest" description="Disordered" evidence="1">
    <location>
        <begin position="71"/>
        <end position="91"/>
    </location>
</feature>
<proteinExistence type="predicted"/>
<dbReference type="InterPro" id="IPR001387">
    <property type="entry name" value="Cro/C1-type_HTH"/>
</dbReference>
<reference evidence="3 4" key="1">
    <citation type="submission" date="2018-02" db="EMBL/GenBank/DDBJ databases">
        <title>Reclassifiation of [Polyangium] brachysporum DSM 7029 as Guopingzhaonella breviflexa gen. nov., sp. nov., a member of the family Comamonadaceae.</title>
        <authorList>
            <person name="Tang B."/>
        </authorList>
    </citation>
    <scope>NUCLEOTIDE SEQUENCE [LARGE SCALE GENOMIC DNA]</scope>
    <source>
        <strain evidence="3 4">BCRC 80649</strain>
    </source>
</reference>
<dbReference type="SMART" id="SM00530">
    <property type="entry name" value="HTH_XRE"/>
    <property type="match status" value="1"/>
</dbReference>
<evidence type="ECO:0000313" key="4">
    <source>
        <dbReference type="Proteomes" id="UP000238605"/>
    </source>
</evidence>
<organism evidence="3 4">
    <name type="scientific">Caldimonas caldifontis</name>
    <dbReference type="NCBI Taxonomy" id="1452508"/>
    <lineage>
        <taxon>Bacteria</taxon>
        <taxon>Pseudomonadati</taxon>
        <taxon>Pseudomonadota</taxon>
        <taxon>Betaproteobacteria</taxon>
        <taxon>Burkholderiales</taxon>
        <taxon>Sphaerotilaceae</taxon>
        <taxon>Caldimonas</taxon>
    </lineage>
</organism>